<evidence type="ECO:0000313" key="1">
    <source>
        <dbReference type="EMBL" id="KAG5453619.1"/>
    </source>
</evidence>
<protein>
    <submittedName>
        <fullName evidence="1">Uncharacterized protein</fullName>
    </submittedName>
</protein>
<reference evidence="1 2" key="2">
    <citation type="journal article" date="2021" name="Genomics">
        <title>High-quality reference genome for Clonorchis sinensis.</title>
        <authorList>
            <person name="Young N.D."/>
            <person name="Stroehlein A.J."/>
            <person name="Kinkar L."/>
            <person name="Wang T."/>
            <person name="Sohn W.M."/>
            <person name="Chang B.C.H."/>
            <person name="Kaur P."/>
            <person name="Weisz D."/>
            <person name="Dudchenko O."/>
            <person name="Aiden E.L."/>
            <person name="Korhonen P.K."/>
            <person name="Gasser R.B."/>
        </authorList>
    </citation>
    <scope>NUCLEOTIDE SEQUENCE [LARGE SCALE GENOMIC DNA]</scope>
    <source>
        <strain evidence="1">Cs-k2</strain>
    </source>
</reference>
<name>A0A8T1MX80_CLOSI</name>
<keyword evidence="2" id="KW-1185">Reference proteome</keyword>
<sequence>MSHFADHSRWRVSHVLRKCARHRSYQKHGSPKLCPMDSRPEDLRSCLSVDIVRMASSSSGLFKFFHGSVALDPLLDSYSEYVLYSCTYMSVVCVGWLTPVSVIHWPPFRPGIATCCRP</sequence>
<organism evidence="1 2">
    <name type="scientific">Clonorchis sinensis</name>
    <name type="common">Chinese liver fluke</name>
    <dbReference type="NCBI Taxonomy" id="79923"/>
    <lineage>
        <taxon>Eukaryota</taxon>
        <taxon>Metazoa</taxon>
        <taxon>Spiralia</taxon>
        <taxon>Lophotrochozoa</taxon>
        <taxon>Platyhelminthes</taxon>
        <taxon>Trematoda</taxon>
        <taxon>Digenea</taxon>
        <taxon>Opisthorchiida</taxon>
        <taxon>Opisthorchiata</taxon>
        <taxon>Opisthorchiidae</taxon>
        <taxon>Clonorchis</taxon>
    </lineage>
</organism>
<dbReference type="EMBL" id="NIRI02000010">
    <property type="protein sequence ID" value="KAG5453619.1"/>
    <property type="molecule type" value="Genomic_DNA"/>
</dbReference>
<reference evidence="1 2" key="1">
    <citation type="journal article" date="2018" name="Biotechnol. Adv.">
        <title>Improved genomic resources and new bioinformatic workflow for the carcinogenic parasite Clonorchis sinensis: Biotechnological implications.</title>
        <authorList>
            <person name="Wang D."/>
            <person name="Korhonen P.K."/>
            <person name="Gasser R.B."/>
            <person name="Young N.D."/>
        </authorList>
    </citation>
    <scope>NUCLEOTIDE SEQUENCE [LARGE SCALE GENOMIC DNA]</scope>
    <source>
        <strain evidence="1">Cs-k2</strain>
    </source>
</reference>
<accession>A0A8T1MX80</accession>
<dbReference type="Proteomes" id="UP000286415">
    <property type="component" value="Unassembled WGS sequence"/>
</dbReference>
<dbReference type="AlphaFoldDB" id="A0A8T1MX80"/>
<proteinExistence type="predicted"/>
<gene>
    <name evidence="1" type="ORF">CSKR_201784</name>
</gene>
<evidence type="ECO:0000313" key="2">
    <source>
        <dbReference type="Proteomes" id="UP000286415"/>
    </source>
</evidence>
<comment type="caution">
    <text evidence="1">The sequence shown here is derived from an EMBL/GenBank/DDBJ whole genome shotgun (WGS) entry which is preliminary data.</text>
</comment>